<evidence type="ECO:0000313" key="2">
    <source>
        <dbReference type="Proteomes" id="UP000053558"/>
    </source>
</evidence>
<name>A0A5M3MIE4_CONPW</name>
<sequence>MAGWKEVGERRNLPAQTTTRVEGVTRLSAPLHIASVRLATYHTKTKSVVPR</sequence>
<comment type="caution">
    <text evidence="1">The sequence shown here is derived from an EMBL/GenBank/DDBJ whole genome shotgun (WGS) entry which is preliminary data.</text>
</comment>
<proteinExistence type="predicted"/>
<gene>
    <name evidence="1" type="ORF">CONPUDRAFT_156651</name>
</gene>
<dbReference type="GeneID" id="19203605"/>
<reference evidence="2" key="1">
    <citation type="journal article" date="2012" name="Science">
        <title>The Paleozoic origin of enzymatic lignin decomposition reconstructed from 31 fungal genomes.</title>
        <authorList>
            <person name="Floudas D."/>
            <person name="Binder M."/>
            <person name="Riley R."/>
            <person name="Barry K."/>
            <person name="Blanchette R.A."/>
            <person name="Henrissat B."/>
            <person name="Martinez A.T."/>
            <person name="Otillar R."/>
            <person name="Spatafora J.W."/>
            <person name="Yadav J.S."/>
            <person name="Aerts A."/>
            <person name="Benoit I."/>
            <person name="Boyd A."/>
            <person name="Carlson A."/>
            <person name="Copeland A."/>
            <person name="Coutinho P.M."/>
            <person name="de Vries R.P."/>
            <person name="Ferreira P."/>
            <person name="Findley K."/>
            <person name="Foster B."/>
            <person name="Gaskell J."/>
            <person name="Glotzer D."/>
            <person name="Gorecki P."/>
            <person name="Heitman J."/>
            <person name="Hesse C."/>
            <person name="Hori C."/>
            <person name="Igarashi K."/>
            <person name="Jurgens J.A."/>
            <person name="Kallen N."/>
            <person name="Kersten P."/>
            <person name="Kohler A."/>
            <person name="Kuees U."/>
            <person name="Kumar T.K.A."/>
            <person name="Kuo A."/>
            <person name="LaButti K."/>
            <person name="Larrondo L.F."/>
            <person name="Lindquist E."/>
            <person name="Ling A."/>
            <person name="Lombard V."/>
            <person name="Lucas S."/>
            <person name="Lundell T."/>
            <person name="Martin R."/>
            <person name="McLaughlin D.J."/>
            <person name="Morgenstern I."/>
            <person name="Morin E."/>
            <person name="Murat C."/>
            <person name="Nagy L.G."/>
            <person name="Nolan M."/>
            <person name="Ohm R.A."/>
            <person name="Patyshakuliyeva A."/>
            <person name="Rokas A."/>
            <person name="Ruiz-Duenas F.J."/>
            <person name="Sabat G."/>
            <person name="Salamov A."/>
            <person name="Samejima M."/>
            <person name="Schmutz J."/>
            <person name="Slot J.C."/>
            <person name="St John F."/>
            <person name="Stenlid J."/>
            <person name="Sun H."/>
            <person name="Sun S."/>
            <person name="Syed K."/>
            <person name="Tsang A."/>
            <person name="Wiebenga A."/>
            <person name="Young D."/>
            <person name="Pisabarro A."/>
            <person name="Eastwood D.C."/>
            <person name="Martin F."/>
            <person name="Cullen D."/>
            <person name="Grigoriev I.V."/>
            <person name="Hibbett D.S."/>
        </authorList>
    </citation>
    <scope>NUCLEOTIDE SEQUENCE [LARGE SCALE GENOMIC DNA]</scope>
    <source>
        <strain evidence="2">RWD-64-598 SS2</strain>
    </source>
</reference>
<keyword evidence="2" id="KW-1185">Reference proteome</keyword>
<accession>A0A5M3MIE4</accession>
<dbReference type="EMBL" id="JH711582">
    <property type="protein sequence ID" value="EIW78690.1"/>
    <property type="molecule type" value="Genomic_DNA"/>
</dbReference>
<evidence type="ECO:0000313" key="1">
    <source>
        <dbReference type="EMBL" id="EIW78690.1"/>
    </source>
</evidence>
<dbReference type="Proteomes" id="UP000053558">
    <property type="component" value="Unassembled WGS sequence"/>
</dbReference>
<dbReference type="RefSeq" id="XP_007771676.1">
    <property type="nucleotide sequence ID" value="XM_007773486.1"/>
</dbReference>
<organism evidence="1 2">
    <name type="scientific">Coniophora puteana (strain RWD-64-598)</name>
    <name type="common">Brown rot fungus</name>
    <dbReference type="NCBI Taxonomy" id="741705"/>
    <lineage>
        <taxon>Eukaryota</taxon>
        <taxon>Fungi</taxon>
        <taxon>Dikarya</taxon>
        <taxon>Basidiomycota</taxon>
        <taxon>Agaricomycotina</taxon>
        <taxon>Agaricomycetes</taxon>
        <taxon>Agaricomycetidae</taxon>
        <taxon>Boletales</taxon>
        <taxon>Coniophorineae</taxon>
        <taxon>Coniophoraceae</taxon>
        <taxon>Coniophora</taxon>
    </lineage>
</organism>
<protein>
    <submittedName>
        <fullName evidence="1">Uncharacterized protein</fullName>
    </submittedName>
</protein>
<dbReference type="KEGG" id="cput:CONPUDRAFT_156651"/>
<dbReference type="AlphaFoldDB" id="A0A5M3MIE4"/>